<gene>
    <name evidence="1" type="ORF">METZ01_LOCUS248538</name>
</gene>
<reference evidence="1" key="1">
    <citation type="submission" date="2018-05" db="EMBL/GenBank/DDBJ databases">
        <authorList>
            <person name="Lanie J.A."/>
            <person name="Ng W.-L."/>
            <person name="Kazmierczak K.M."/>
            <person name="Andrzejewski T.M."/>
            <person name="Davidsen T.M."/>
            <person name="Wayne K.J."/>
            <person name="Tettelin H."/>
            <person name="Glass J.I."/>
            <person name="Rusch D."/>
            <person name="Podicherti R."/>
            <person name="Tsui H.-C.T."/>
            <person name="Winkler M.E."/>
        </authorList>
    </citation>
    <scope>NUCLEOTIDE SEQUENCE</scope>
</reference>
<dbReference type="AlphaFoldDB" id="A0A382I7H9"/>
<proteinExistence type="predicted"/>
<name>A0A382I7H9_9ZZZZ</name>
<accession>A0A382I7H9</accession>
<evidence type="ECO:0000313" key="1">
    <source>
        <dbReference type="EMBL" id="SVB95684.1"/>
    </source>
</evidence>
<dbReference type="EMBL" id="UINC01065723">
    <property type="protein sequence ID" value="SVB95684.1"/>
    <property type="molecule type" value="Genomic_DNA"/>
</dbReference>
<sequence>MIGYQKTSVIGVDVKEGEITKLNIVLSLDAIELEVKTVIEVKALRNTDAA</sequence>
<protein>
    <submittedName>
        <fullName evidence="1">Uncharacterized protein</fullName>
    </submittedName>
</protein>
<organism evidence="1">
    <name type="scientific">marine metagenome</name>
    <dbReference type="NCBI Taxonomy" id="408172"/>
    <lineage>
        <taxon>unclassified sequences</taxon>
        <taxon>metagenomes</taxon>
        <taxon>ecological metagenomes</taxon>
    </lineage>
</organism>